<sequence>VLYLEQPSNIKLLISTIHDNLLTMVNDLQSPQTEILESLQEEKEISFIIEPSDMVSDADSFKKIDQKQIEFNAKTDLIDNQEPEILTEPQIKELITGINNVELSLQEFNTKLKIILKKCENGKEYIKYID</sequence>
<dbReference type="EMBL" id="GL870996">
    <property type="protein sequence ID" value="EGC37560.1"/>
    <property type="molecule type" value="Genomic_DNA"/>
</dbReference>
<name>F0ZEP2_DICPU</name>
<proteinExistence type="predicted"/>
<dbReference type="AlphaFoldDB" id="F0ZEP2"/>
<dbReference type="GeneID" id="10499559"/>
<dbReference type="VEuPathDB" id="AmoebaDB:DICPUDRAFT_149793"/>
<protein>
    <submittedName>
        <fullName evidence="1">Uncharacterized protein</fullName>
    </submittedName>
</protein>
<organism evidence="1 2">
    <name type="scientific">Dictyostelium purpureum</name>
    <name type="common">Slime mold</name>
    <dbReference type="NCBI Taxonomy" id="5786"/>
    <lineage>
        <taxon>Eukaryota</taxon>
        <taxon>Amoebozoa</taxon>
        <taxon>Evosea</taxon>
        <taxon>Eumycetozoa</taxon>
        <taxon>Dictyostelia</taxon>
        <taxon>Dictyosteliales</taxon>
        <taxon>Dictyosteliaceae</taxon>
        <taxon>Dictyostelium</taxon>
    </lineage>
</organism>
<feature type="non-terminal residue" evidence="1">
    <location>
        <position position="1"/>
    </location>
</feature>
<reference evidence="2" key="1">
    <citation type="journal article" date="2011" name="Genome Biol.">
        <title>Comparative genomics of the social amoebae Dictyostelium discoideum and Dictyostelium purpureum.</title>
        <authorList>
            <consortium name="US DOE Joint Genome Institute (JGI-PGF)"/>
            <person name="Sucgang R."/>
            <person name="Kuo A."/>
            <person name="Tian X."/>
            <person name="Salerno W."/>
            <person name="Parikh A."/>
            <person name="Feasley C.L."/>
            <person name="Dalin E."/>
            <person name="Tu H."/>
            <person name="Huang E."/>
            <person name="Barry K."/>
            <person name="Lindquist E."/>
            <person name="Shapiro H."/>
            <person name="Bruce D."/>
            <person name="Schmutz J."/>
            <person name="Salamov A."/>
            <person name="Fey P."/>
            <person name="Gaudet P."/>
            <person name="Anjard C."/>
            <person name="Babu M.M."/>
            <person name="Basu S."/>
            <person name="Bushmanova Y."/>
            <person name="van der Wel H."/>
            <person name="Katoh-Kurasawa M."/>
            <person name="Dinh C."/>
            <person name="Coutinho P.M."/>
            <person name="Saito T."/>
            <person name="Elias M."/>
            <person name="Schaap P."/>
            <person name="Kay R.R."/>
            <person name="Henrissat B."/>
            <person name="Eichinger L."/>
            <person name="Rivero F."/>
            <person name="Putnam N.H."/>
            <person name="West C.M."/>
            <person name="Loomis W.F."/>
            <person name="Chisholm R.L."/>
            <person name="Shaulsky G."/>
            <person name="Strassmann J.E."/>
            <person name="Queller D.C."/>
            <person name="Kuspa A."/>
            <person name="Grigoriev I.V."/>
        </authorList>
    </citation>
    <scope>NUCLEOTIDE SEQUENCE [LARGE SCALE GENOMIC DNA]</scope>
    <source>
        <strain evidence="2">QSDP1</strain>
    </source>
</reference>
<accession>F0ZEP2</accession>
<dbReference type="KEGG" id="dpp:DICPUDRAFT_149793"/>
<dbReference type="Proteomes" id="UP000001064">
    <property type="component" value="Unassembled WGS sequence"/>
</dbReference>
<gene>
    <name evidence="1" type="ORF">DICPUDRAFT_149793</name>
</gene>
<keyword evidence="2" id="KW-1185">Reference proteome</keyword>
<evidence type="ECO:0000313" key="1">
    <source>
        <dbReference type="EMBL" id="EGC37560.1"/>
    </source>
</evidence>
<evidence type="ECO:0000313" key="2">
    <source>
        <dbReference type="Proteomes" id="UP000001064"/>
    </source>
</evidence>
<dbReference type="InParanoid" id="F0ZEP2"/>
<dbReference type="RefSeq" id="XP_003285886.1">
    <property type="nucleotide sequence ID" value="XM_003285838.1"/>
</dbReference>